<keyword evidence="5" id="KW-0368">Histidine biosynthesis</keyword>
<feature type="binding site" evidence="5 9">
    <location>
        <position position="401"/>
    </location>
    <ligand>
        <name>substrate</name>
    </ligand>
</feature>
<dbReference type="SUPFAM" id="SSF53720">
    <property type="entry name" value="ALDH-like"/>
    <property type="match status" value="1"/>
</dbReference>
<feature type="binding site" evidence="5 10">
    <location>
        <position position="249"/>
    </location>
    <ligand>
        <name>Zn(2+)</name>
        <dbReference type="ChEBI" id="CHEBI:29105"/>
    </ligand>
</feature>
<feature type="binding site" evidence="5 9">
    <location>
        <position position="314"/>
    </location>
    <ligand>
        <name>substrate</name>
    </ligand>
</feature>
<keyword evidence="5" id="KW-0028">Amino-acid biosynthesis</keyword>
<dbReference type="FunFam" id="3.40.50.1980:FF:000001">
    <property type="entry name" value="Histidinol dehydrogenase"/>
    <property type="match status" value="1"/>
</dbReference>
<dbReference type="EC" id="1.1.1.23" evidence="5"/>
<keyword evidence="4 5" id="KW-0560">Oxidoreductase</keyword>
<keyword evidence="3 5" id="KW-0862">Zinc</keyword>
<evidence type="ECO:0000313" key="12">
    <source>
        <dbReference type="EMBL" id="ASK78564.1"/>
    </source>
</evidence>
<accession>A0A220VDT9</accession>
<comment type="function">
    <text evidence="5">Catalyzes the sequential NAD-dependent oxidations of L-histidinol to L-histidinaldehyde and then to L-histidine.</text>
</comment>
<dbReference type="PIRSF" id="PIRSF000099">
    <property type="entry name" value="Histidinol_dh"/>
    <property type="match status" value="1"/>
</dbReference>
<feature type="binding site" evidence="5 9">
    <location>
        <position position="406"/>
    </location>
    <ligand>
        <name>substrate</name>
    </ligand>
</feature>
<keyword evidence="13" id="KW-1185">Reference proteome</keyword>
<dbReference type="EMBL" id="CP022355">
    <property type="protein sequence ID" value="ASK78564.1"/>
    <property type="molecule type" value="Genomic_DNA"/>
</dbReference>
<reference evidence="12 13" key="1">
    <citation type="journal article" date="2016" name="Int. J. Syst. Evol. Microbiol.">
        <title>Paraphotobacterium marinum gen. nov., sp. nov., a member of the family Vibrionaceae, isolated from surface seawater.</title>
        <authorList>
            <person name="Huang Z."/>
            <person name="Dong C."/>
            <person name="Shao Z."/>
        </authorList>
    </citation>
    <scope>NUCLEOTIDE SEQUENCE [LARGE SCALE GENOMIC DNA]</scope>
    <source>
        <strain evidence="12 13">NSCS20N07D</strain>
    </source>
</reference>
<comment type="catalytic activity">
    <reaction evidence="5">
        <text>L-histidinol + 2 NAD(+) + H2O = L-histidine + 2 NADH + 3 H(+)</text>
        <dbReference type="Rhea" id="RHEA:20641"/>
        <dbReference type="ChEBI" id="CHEBI:15377"/>
        <dbReference type="ChEBI" id="CHEBI:15378"/>
        <dbReference type="ChEBI" id="CHEBI:57540"/>
        <dbReference type="ChEBI" id="CHEBI:57595"/>
        <dbReference type="ChEBI" id="CHEBI:57699"/>
        <dbReference type="ChEBI" id="CHEBI:57945"/>
        <dbReference type="EC" id="1.1.1.23"/>
    </reaction>
</comment>
<comment type="cofactor">
    <cofactor evidence="5 10">
        <name>Zn(2+)</name>
        <dbReference type="ChEBI" id="CHEBI:29105"/>
    </cofactor>
    <text evidence="5 10">Binds 1 zinc ion per subunit.</text>
</comment>
<dbReference type="InterPro" id="IPR022695">
    <property type="entry name" value="Histidinol_DH_monofunct"/>
</dbReference>
<evidence type="ECO:0000256" key="1">
    <source>
        <dbReference type="ARBA" id="ARBA00010178"/>
    </source>
</evidence>
<dbReference type="GO" id="GO:0004399">
    <property type="term" value="F:histidinol dehydrogenase activity"/>
    <property type="evidence" value="ECO:0007669"/>
    <property type="project" value="UniProtKB-UniRule"/>
</dbReference>
<dbReference type="PANTHER" id="PTHR21256">
    <property type="entry name" value="HISTIDINOL DEHYDROGENASE HDH"/>
    <property type="match status" value="1"/>
</dbReference>
<dbReference type="PRINTS" id="PR00083">
    <property type="entry name" value="HOLDHDRGNASE"/>
</dbReference>
<sequence length="418" mass="46329">MKLKIKNVKEINNLRFNIQSDKELSKKVKSIIKDVKNDGDKALIKFNKNFDNYKSEELKLSQSEINKIIKNIGLESKNAIDEAYKNIYLFHKKQMINIEPTTIVEGVICQKISLPIDSVGIYVPKKLVSSVLMQAIPAQIANCPEISLITPPPVSNEIIYAAYICGVHNIFRVGGAQGIAALAYGTSSIKPVNKIFGPGNAYVTEAKQRVIKSGVAIDFPAGPSEVAIIADEYANPRFIAADLLSQIEHGEKSISVLFCECQKIIKRVDDEIRSQIKDLSNYKLIQKLIKNIKLIHTDSLSESISYSNFFAPEHLIIQTKNPRKVLQEIKNAGSIFLGEYSPESAGDYASGTNHVLPTYGYAKTYSGLGVMDFMKQVSVQEITKCGLKRLSKTIQKLASIENLPAHNAAVQIRIGDKQ</sequence>
<feature type="active site" description="Proton acceptor" evidence="5 7">
    <location>
        <position position="313"/>
    </location>
</feature>
<name>A0A220VDT9_9GAMM</name>
<keyword evidence="2 5" id="KW-0479">Metal-binding</keyword>
<dbReference type="GO" id="GO:0000105">
    <property type="term" value="P:L-histidine biosynthetic process"/>
    <property type="evidence" value="ECO:0007669"/>
    <property type="project" value="UniProtKB-UniRule"/>
</dbReference>
<protein>
    <recommendedName>
        <fullName evidence="5">Histidinol dehydrogenase</fullName>
        <shortName evidence="5">HDH</shortName>
        <ecNumber evidence="5">1.1.1.23</ecNumber>
    </recommendedName>
</protein>
<gene>
    <name evidence="5 12" type="primary">hisD</name>
    <name evidence="12" type="ORF">CF386_05870</name>
</gene>
<feature type="binding site" evidence="5 9">
    <location>
        <position position="224"/>
    </location>
    <ligand>
        <name>substrate</name>
    </ligand>
</feature>
<dbReference type="KEGG" id="pmai:CF386_05870"/>
<keyword evidence="5 8" id="KW-0520">NAD</keyword>
<dbReference type="InterPro" id="IPR001692">
    <property type="entry name" value="Histidinol_DH_CS"/>
</dbReference>
<dbReference type="PROSITE" id="PS00611">
    <property type="entry name" value="HISOL_DEHYDROGENASE"/>
    <property type="match status" value="1"/>
</dbReference>
<feature type="active site" description="Proton acceptor" evidence="5 7">
    <location>
        <position position="314"/>
    </location>
</feature>
<feature type="binding site" evidence="5 10">
    <location>
        <position position="347"/>
    </location>
    <ligand>
        <name>Zn(2+)</name>
        <dbReference type="ChEBI" id="CHEBI:29105"/>
    </ligand>
</feature>
<proteinExistence type="inferred from homology"/>
<feature type="binding site" evidence="5 8">
    <location>
        <position position="200"/>
    </location>
    <ligand>
        <name>NAD(+)</name>
        <dbReference type="ChEBI" id="CHEBI:57540"/>
    </ligand>
</feature>
<dbReference type="Pfam" id="PF00815">
    <property type="entry name" value="Histidinol_dh"/>
    <property type="match status" value="1"/>
</dbReference>
<evidence type="ECO:0000256" key="2">
    <source>
        <dbReference type="ARBA" id="ARBA00022723"/>
    </source>
</evidence>
<evidence type="ECO:0000256" key="9">
    <source>
        <dbReference type="PIRSR" id="PIRSR000099-3"/>
    </source>
</evidence>
<feature type="binding site" evidence="5 9">
    <location>
        <position position="249"/>
    </location>
    <ligand>
        <name>substrate</name>
    </ligand>
</feature>
<feature type="binding site" evidence="5 8">
    <location>
        <position position="177"/>
    </location>
    <ligand>
        <name>NAD(+)</name>
        <dbReference type="ChEBI" id="CHEBI:57540"/>
    </ligand>
</feature>
<dbReference type="Proteomes" id="UP000242175">
    <property type="component" value="Chromosome large"/>
</dbReference>
<dbReference type="AlphaFoldDB" id="A0A220VDT9"/>
<comment type="pathway">
    <text evidence="5">Amino-acid biosynthesis; L-histidine biosynthesis; L-histidine from 5-phospho-alpha-D-ribose 1-diphosphate: step 9/9.</text>
</comment>
<dbReference type="Gene3D" id="1.20.5.1300">
    <property type="match status" value="1"/>
</dbReference>
<dbReference type="NCBIfam" id="TIGR00069">
    <property type="entry name" value="hisD"/>
    <property type="match status" value="1"/>
</dbReference>
<dbReference type="RefSeq" id="WP_089073472.1">
    <property type="nucleotide sequence ID" value="NZ_CBCSAM010000001.1"/>
</dbReference>
<organism evidence="12 13">
    <name type="scientific">Paraphotobacterium marinum</name>
    <dbReference type="NCBI Taxonomy" id="1755811"/>
    <lineage>
        <taxon>Bacteria</taxon>
        <taxon>Pseudomonadati</taxon>
        <taxon>Pseudomonadota</taxon>
        <taxon>Gammaproteobacteria</taxon>
        <taxon>Vibrionales</taxon>
        <taxon>Vibrionaceae</taxon>
        <taxon>Paraphotobacterium</taxon>
    </lineage>
</organism>
<dbReference type="GO" id="GO:0051287">
    <property type="term" value="F:NAD binding"/>
    <property type="evidence" value="ECO:0007669"/>
    <property type="project" value="InterPro"/>
</dbReference>
<feature type="binding site" evidence="5 10">
    <location>
        <position position="406"/>
    </location>
    <ligand>
        <name>Zn(2+)</name>
        <dbReference type="ChEBI" id="CHEBI:29105"/>
    </ligand>
</feature>
<comment type="similarity">
    <text evidence="1 5 6 11">Belongs to the histidinol dehydrogenase family.</text>
</comment>
<evidence type="ECO:0000256" key="11">
    <source>
        <dbReference type="RuleBase" id="RU004175"/>
    </source>
</evidence>
<evidence type="ECO:0000256" key="3">
    <source>
        <dbReference type="ARBA" id="ARBA00022833"/>
    </source>
</evidence>
<dbReference type="OrthoDB" id="9805269at2"/>
<feature type="binding site" evidence="5 9">
    <location>
        <position position="347"/>
    </location>
    <ligand>
        <name>substrate</name>
    </ligand>
</feature>
<feature type="binding site" evidence="5 10">
    <location>
        <position position="246"/>
    </location>
    <ligand>
        <name>Zn(2+)</name>
        <dbReference type="ChEBI" id="CHEBI:29105"/>
    </ligand>
</feature>
<feature type="binding site" evidence="5 8">
    <location>
        <position position="122"/>
    </location>
    <ligand>
        <name>NAD(+)</name>
        <dbReference type="ChEBI" id="CHEBI:57540"/>
    </ligand>
</feature>
<dbReference type="GO" id="GO:0008270">
    <property type="term" value="F:zinc ion binding"/>
    <property type="evidence" value="ECO:0007669"/>
    <property type="project" value="UniProtKB-UniRule"/>
</dbReference>
<dbReference type="InterPro" id="IPR016161">
    <property type="entry name" value="Ald_DH/histidinol_DH"/>
</dbReference>
<dbReference type="UniPathway" id="UPA00031">
    <property type="reaction ID" value="UER00014"/>
</dbReference>
<evidence type="ECO:0000256" key="4">
    <source>
        <dbReference type="ARBA" id="ARBA00023002"/>
    </source>
</evidence>
<dbReference type="CDD" id="cd06572">
    <property type="entry name" value="Histidinol_dh"/>
    <property type="match status" value="1"/>
</dbReference>
<evidence type="ECO:0000256" key="10">
    <source>
        <dbReference type="PIRSR" id="PIRSR000099-4"/>
    </source>
</evidence>
<evidence type="ECO:0000256" key="7">
    <source>
        <dbReference type="PIRSR" id="PIRSR000099-1"/>
    </source>
</evidence>
<dbReference type="InterPro" id="IPR012131">
    <property type="entry name" value="Hstdl_DH"/>
</dbReference>
<dbReference type="GO" id="GO:0005829">
    <property type="term" value="C:cytosol"/>
    <property type="evidence" value="ECO:0007669"/>
    <property type="project" value="TreeGrafter"/>
</dbReference>
<evidence type="ECO:0000256" key="5">
    <source>
        <dbReference type="HAMAP-Rule" id="MF_01024"/>
    </source>
</evidence>
<evidence type="ECO:0000256" key="6">
    <source>
        <dbReference type="PIRNR" id="PIRNR000099"/>
    </source>
</evidence>
<evidence type="ECO:0000256" key="8">
    <source>
        <dbReference type="PIRSR" id="PIRSR000099-2"/>
    </source>
</evidence>
<evidence type="ECO:0000313" key="13">
    <source>
        <dbReference type="Proteomes" id="UP000242175"/>
    </source>
</evidence>
<dbReference type="PANTHER" id="PTHR21256:SF2">
    <property type="entry name" value="HISTIDINE BIOSYNTHESIS TRIFUNCTIONAL PROTEIN"/>
    <property type="match status" value="1"/>
</dbReference>
<dbReference type="Gene3D" id="3.40.50.1980">
    <property type="entry name" value="Nitrogenase molybdenum iron protein domain"/>
    <property type="match status" value="2"/>
</dbReference>
<dbReference type="HAMAP" id="MF_01024">
    <property type="entry name" value="HisD"/>
    <property type="match status" value="1"/>
</dbReference>
<feature type="binding site" evidence="5 9">
    <location>
        <position position="246"/>
    </location>
    <ligand>
        <name>substrate</name>
    </ligand>
</feature>